<dbReference type="Gene3D" id="2.60.40.10">
    <property type="entry name" value="Immunoglobulins"/>
    <property type="match status" value="1"/>
</dbReference>
<keyword evidence="3" id="KW-1185">Reference proteome</keyword>
<sequence>MKKLFMIGAFLIGGFSLSLAQEIELSESNVDLGNIAYGGKAVTTIQVKNTGTKPLVISKADASCGCTVPKVPKDPIMPGKSADMTIEYTTTTKPGAFNKTVTINSNAITEGRKIFRIKGVVADNPNAPKAAPAAASVKK</sequence>
<feature type="signal peptide" evidence="1">
    <location>
        <begin position="1"/>
        <end position="20"/>
    </location>
</feature>
<dbReference type="PANTHER" id="PTHR37833:SF1">
    <property type="entry name" value="SIGNAL PEPTIDE PROTEIN"/>
    <property type="match status" value="1"/>
</dbReference>
<dbReference type="EMBL" id="JBEPMO010000011">
    <property type="protein sequence ID" value="MET3732350.1"/>
    <property type="molecule type" value="Genomic_DNA"/>
</dbReference>
<evidence type="ECO:0000256" key="1">
    <source>
        <dbReference type="SAM" id="SignalP"/>
    </source>
</evidence>
<proteinExistence type="predicted"/>
<dbReference type="PANTHER" id="PTHR37833">
    <property type="entry name" value="LIPOPROTEIN-RELATED"/>
    <property type="match status" value="1"/>
</dbReference>
<gene>
    <name evidence="2" type="ORF">ABID46_001939</name>
</gene>
<name>A0ABV2LUW7_9FLAO</name>
<feature type="chain" id="PRO_5045493291" description="DUF1573 domain-containing protein" evidence="1">
    <location>
        <begin position="21"/>
        <end position="139"/>
    </location>
</feature>
<evidence type="ECO:0008006" key="4">
    <source>
        <dbReference type="Google" id="ProtNLM"/>
    </source>
</evidence>
<comment type="caution">
    <text evidence="2">The sequence shown here is derived from an EMBL/GenBank/DDBJ whole genome shotgun (WGS) entry which is preliminary data.</text>
</comment>
<reference evidence="2 3" key="1">
    <citation type="submission" date="2024-06" db="EMBL/GenBank/DDBJ databases">
        <title>Genomic Encyclopedia of Type Strains, Phase IV (KMG-IV): sequencing the most valuable type-strain genomes for metagenomic binning, comparative biology and taxonomic classification.</title>
        <authorList>
            <person name="Goeker M."/>
        </authorList>
    </citation>
    <scope>NUCLEOTIDE SEQUENCE [LARGE SCALE GENOMIC DNA]</scope>
    <source>
        <strain evidence="2 3">DSM 29388</strain>
    </source>
</reference>
<dbReference type="Pfam" id="PF07610">
    <property type="entry name" value="DUF1573"/>
    <property type="match status" value="1"/>
</dbReference>
<dbReference type="RefSeq" id="WP_354509490.1">
    <property type="nucleotide sequence ID" value="NZ_JBEPMO010000011.1"/>
</dbReference>
<dbReference type="InterPro" id="IPR011467">
    <property type="entry name" value="DUF1573"/>
</dbReference>
<organism evidence="2 3">
    <name type="scientific">Moheibacter stercoris</name>
    <dbReference type="NCBI Taxonomy" id="1628251"/>
    <lineage>
        <taxon>Bacteria</taxon>
        <taxon>Pseudomonadati</taxon>
        <taxon>Bacteroidota</taxon>
        <taxon>Flavobacteriia</taxon>
        <taxon>Flavobacteriales</taxon>
        <taxon>Weeksellaceae</taxon>
        <taxon>Moheibacter</taxon>
    </lineage>
</organism>
<dbReference type="Proteomes" id="UP001549146">
    <property type="component" value="Unassembled WGS sequence"/>
</dbReference>
<accession>A0ABV2LUW7</accession>
<evidence type="ECO:0000313" key="2">
    <source>
        <dbReference type="EMBL" id="MET3732350.1"/>
    </source>
</evidence>
<evidence type="ECO:0000313" key="3">
    <source>
        <dbReference type="Proteomes" id="UP001549146"/>
    </source>
</evidence>
<protein>
    <recommendedName>
        <fullName evidence="4">DUF1573 domain-containing protein</fullName>
    </recommendedName>
</protein>
<dbReference type="InterPro" id="IPR013783">
    <property type="entry name" value="Ig-like_fold"/>
</dbReference>
<keyword evidence="1" id="KW-0732">Signal</keyword>